<evidence type="ECO:0000313" key="2">
    <source>
        <dbReference type="Proteomes" id="UP000034298"/>
    </source>
</evidence>
<dbReference type="PATRIC" id="fig|2209.62.peg.335"/>
<proteinExistence type="predicted"/>
<organism evidence="1 2">
    <name type="scientific">Methanosarcina mazei</name>
    <name type="common">Methanosarcina frisia</name>
    <dbReference type="NCBI Taxonomy" id="2209"/>
    <lineage>
        <taxon>Archaea</taxon>
        <taxon>Methanobacteriati</taxon>
        <taxon>Methanobacteriota</taxon>
        <taxon>Stenosarchaea group</taxon>
        <taxon>Methanomicrobia</taxon>
        <taxon>Methanosarcinales</taxon>
        <taxon>Methanosarcinaceae</taxon>
        <taxon>Methanosarcina</taxon>
    </lineage>
</organism>
<evidence type="ECO:0000313" key="1">
    <source>
        <dbReference type="EMBL" id="KKG31959.1"/>
    </source>
</evidence>
<dbReference type="Proteomes" id="UP000034298">
    <property type="component" value="Unassembled WGS sequence"/>
</dbReference>
<dbReference type="EMBL" id="JJPC01000131">
    <property type="protein sequence ID" value="KKG31959.1"/>
    <property type="molecule type" value="Genomic_DNA"/>
</dbReference>
<comment type="caution">
    <text evidence="1">The sequence shown here is derived from an EMBL/GenBank/DDBJ whole genome shotgun (WGS) entry which is preliminary data.</text>
</comment>
<name>A0A0F8EP57_METMZ</name>
<gene>
    <name evidence="1" type="ORF">DU30_01535</name>
</gene>
<sequence length="63" mass="7990">MVFYGFFKVVFDFRSYPCRREIYHDFKRFFERKFINGIVDVLFCFRVEVFFSERSRVKRIKKL</sequence>
<dbReference type="AlphaFoldDB" id="A0A0F8EP57"/>
<reference evidence="1 2" key="1">
    <citation type="journal article" date="2015" name="ISME J.">
        <title>Genomic and phenotypic differentiation among Methanosarcina mazei populations from Columbia River sediment.</title>
        <authorList>
            <person name="Youngblut N.D."/>
            <person name="Wirth J.S."/>
            <person name="Henriksen J.R."/>
            <person name="Smith M."/>
            <person name="Simon H."/>
            <person name="Metcalf W.W."/>
            <person name="Whitaker R.J."/>
        </authorList>
    </citation>
    <scope>NUCLEOTIDE SEQUENCE [LARGE SCALE GENOMIC DNA]</scope>
    <source>
        <strain evidence="1 2">3.F.A.1B.1</strain>
    </source>
</reference>
<accession>A0A0F8EP57</accession>
<protein>
    <submittedName>
        <fullName evidence="1">Uncharacterized protein</fullName>
    </submittedName>
</protein>